<feature type="transmembrane region" description="Helical" evidence="7">
    <location>
        <begin position="78"/>
        <end position="98"/>
    </location>
</feature>
<dbReference type="PANTHER" id="PTHR43507">
    <property type="entry name" value="NADH-UBIQUINONE OXIDOREDUCTASE CHAIN 4"/>
    <property type="match status" value="1"/>
</dbReference>
<evidence type="ECO:0000256" key="6">
    <source>
        <dbReference type="RuleBase" id="RU000320"/>
    </source>
</evidence>
<dbReference type="InterPro" id="IPR001750">
    <property type="entry name" value="ND/Mrp_TM"/>
</dbReference>
<dbReference type="Proteomes" id="UP000651271">
    <property type="component" value="Unassembled WGS sequence"/>
</dbReference>
<feature type="domain" description="NADH:quinone oxidoreductase/Mrp antiporter transmembrane" evidence="8">
    <location>
        <begin position="124"/>
        <end position="410"/>
    </location>
</feature>
<evidence type="ECO:0000256" key="7">
    <source>
        <dbReference type="SAM" id="Phobius"/>
    </source>
</evidence>
<evidence type="ECO:0000259" key="8">
    <source>
        <dbReference type="Pfam" id="PF00361"/>
    </source>
</evidence>
<feature type="transmembrane region" description="Helical" evidence="7">
    <location>
        <begin position="364"/>
        <end position="386"/>
    </location>
</feature>
<feature type="transmembrane region" description="Helical" evidence="7">
    <location>
        <begin position="269"/>
        <end position="288"/>
    </location>
</feature>
<keyword evidence="10" id="KW-1185">Reference proteome</keyword>
<feature type="transmembrane region" description="Helical" evidence="7">
    <location>
        <begin position="130"/>
        <end position="147"/>
    </location>
</feature>
<dbReference type="InterPro" id="IPR003918">
    <property type="entry name" value="NADH_UbQ_OxRdtase"/>
</dbReference>
<name>A0ABR7YDC8_9SPHI</name>
<gene>
    <name evidence="9" type="ORF">H8B04_06800</name>
</gene>
<evidence type="ECO:0000313" key="9">
    <source>
        <dbReference type="EMBL" id="MBD1429275.1"/>
    </source>
</evidence>
<evidence type="ECO:0000256" key="2">
    <source>
        <dbReference type="ARBA" id="ARBA00009025"/>
    </source>
</evidence>
<dbReference type="EMBL" id="JACOIJ010000009">
    <property type="protein sequence ID" value="MBD1429275.1"/>
    <property type="molecule type" value="Genomic_DNA"/>
</dbReference>
<comment type="subcellular location">
    <subcellularLocation>
        <location evidence="1">Endomembrane system</location>
        <topology evidence="1">Multi-pass membrane protein</topology>
    </subcellularLocation>
    <subcellularLocation>
        <location evidence="6">Membrane</location>
        <topology evidence="6">Multi-pass membrane protein</topology>
    </subcellularLocation>
</comment>
<evidence type="ECO:0000313" key="10">
    <source>
        <dbReference type="Proteomes" id="UP000651271"/>
    </source>
</evidence>
<comment type="similarity">
    <text evidence="2">Belongs to the complex I subunit 4 family.</text>
</comment>
<feature type="transmembrane region" description="Helical" evidence="7">
    <location>
        <begin position="442"/>
        <end position="460"/>
    </location>
</feature>
<feature type="transmembrane region" description="Helical" evidence="7">
    <location>
        <begin position="326"/>
        <end position="343"/>
    </location>
</feature>
<feature type="transmembrane region" description="Helical" evidence="7">
    <location>
        <begin position="295"/>
        <end position="314"/>
    </location>
</feature>
<sequence>MNNLFILLLLPVASAILLAFAKSSSMAKWLALVLSLVQVVLTIPFLCTFVPDASIQFEQSFDWISSLNIRFHVGLDGISLPLVLLTNGLFPLIILSTFTKDYRHSFYALASFMQAGLLLVFTALDAFTFYVGWEAALIPIYFICALWGDGDRIKVNLKFFIYTFFGSLLMLIAILYLGQQTPNKDFEWTSFVALDLSDYAQRWLFWAFFVAFAIKIPVFPFHTWQPDTYTNAPTAGTMLLAGIMLKMGTYGVIRWLIPVIPFGTSAYGSVALVLCIIGIVYASLIAFKQKDTKRLIAYSSIAHVGLITAGIFAWNQEGLQGAIMQMVNHGISVVGIFLVLDLIKSRTGTNRLDELGGLAYKMPVLATLFVILMMGAVGLPLTNGFIGEFLLLKSLYSVGIWYAAFAGLTLIFGAVYMLRLFQKTMLGALDSKYVKVTDASKTEVFVLVILCLFVVLLGVLPNGLLKLSEASVTQLIQSVKF</sequence>
<feature type="transmembrane region" description="Helical" evidence="7">
    <location>
        <begin position="398"/>
        <end position="421"/>
    </location>
</feature>
<evidence type="ECO:0000256" key="5">
    <source>
        <dbReference type="ARBA" id="ARBA00023136"/>
    </source>
</evidence>
<keyword evidence="4 7" id="KW-1133">Transmembrane helix</keyword>
<dbReference type="InterPro" id="IPR010227">
    <property type="entry name" value="NADH_Q_OxRdtase_chainM/4"/>
</dbReference>
<accession>A0ABR7YDC8</accession>
<proteinExistence type="inferred from homology"/>
<dbReference type="RefSeq" id="WP_190301854.1">
    <property type="nucleotide sequence ID" value="NZ_JACOIJ010000009.1"/>
</dbReference>
<feature type="transmembrane region" description="Helical" evidence="7">
    <location>
        <begin position="105"/>
        <end position="124"/>
    </location>
</feature>
<dbReference type="PRINTS" id="PR01437">
    <property type="entry name" value="NUOXDRDTASE4"/>
</dbReference>
<feature type="transmembrane region" description="Helical" evidence="7">
    <location>
        <begin position="203"/>
        <end position="224"/>
    </location>
</feature>
<reference evidence="9 10" key="1">
    <citation type="submission" date="2020-08" db="EMBL/GenBank/DDBJ databases">
        <title>Sphingobacterium sp. DN04309 isolated from aquaculture water.</title>
        <authorList>
            <person name="Zhang M."/>
        </authorList>
    </citation>
    <scope>NUCLEOTIDE SEQUENCE [LARGE SCALE GENOMIC DNA]</scope>
    <source>
        <strain evidence="9 10">DN04309</strain>
    </source>
</reference>
<dbReference type="PANTHER" id="PTHR43507:SF1">
    <property type="entry name" value="NADH-UBIQUINONE OXIDOREDUCTASE CHAIN 4"/>
    <property type="match status" value="1"/>
</dbReference>
<dbReference type="Pfam" id="PF00361">
    <property type="entry name" value="Proton_antipo_M"/>
    <property type="match status" value="1"/>
</dbReference>
<evidence type="ECO:0000256" key="3">
    <source>
        <dbReference type="ARBA" id="ARBA00022692"/>
    </source>
</evidence>
<evidence type="ECO:0000256" key="1">
    <source>
        <dbReference type="ARBA" id="ARBA00004127"/>
    </source>
</evidence>
<organism evidence="9 10">
    <name type="scientific">Sphingobacterium litopenaei</name>
    <dbReference type="NCBI Taxonomy" id="2763500"/>
    <lineage>
        <taxon>Bacteria</taxon>
        <taxon>Pseudomonadati</taxon>
        <taxon>Bacteroidota</taxon>
        <taxon>Sphingobacteriia</taxon>
        <taxon>Sphingobacteriales</taxon>
        <taxon>Sphingobacteriaceae</taxon>
        <taxon>Sphingobacterium</taxon>
    </lineage>
</organism>
<feature type="transmembrane region" description="Helical" evidence="7">
    <location>
        <begin position="236"/>
        <end position="257"/>
    </location>
</feature>
<keyword evidence="5 7" id="KW-0472">Membrane</keyword>
<feature type="transmembrane region" description="Helical" evidence="7">
    <location>
        <begin position="159"/>
        <end position="178"/>
    </location>
</feature>
<dbReference type="NCBIfam" id="TIGR01972">
    <property type="entry name" value="NDH_I_M"/>
    <property type="match status" value="1"/>
</dbReference>
<protein>
    <submittedName>
        <fullName evidence="9">NADH-quinone oxidoreductase subunit M</fullName>
    </submittedName>
</protein>
<comment type="caution">
    <text evidence="9">The sequence shown here is derived from an EMBL/GenBank/DDBJ whole genome shotgun (WGS) entry which is preliminary data.</text>
</comment>
<evidence type="ECO:0000256" key="4">
    <source>
        <dbReference type="ARBA" id="ARBA00022989"/>
    </source>
</evidence>
<keyword evidence="3 6" id="KW-0812">Transmembrane</keyword>